<gene>
    <name evidence="7" type="primary">ACYP2</name>
</gene>
<keyword evidence="2 4" id="KW-0378">Hydrolase</keyword>
<name>A0A2K6NGY8_RHIRO</name>
<dbReference type="InterPro" id="IPR036046">
    <property type="entry name" value="Acylphosphatase-like_dom_sf"/>
</dbReference>
<dbReference type="InterPro" id="IPR001792">
    <property type="entry name" value="Acylphosphatase-like_dom"/>
</dbReference>
<organism evidence="7 8">
    <name type="scientific">Rhinopithecus roxellana</name>
    <name type="common">Golden snub-nosed monkey</name>
    <name type="synonym">Pygathrix roxellana</name>
    <dbReference type="NCBI Taxonomy" id="61622"/>
    <lineage>
        <taxon>Eukaryota</taxon>
        <taxon>Metazoa</taxon>
        <taxon>Chordata</taxon>
        <taxon>Craniata</taxon>
        <taxon>Vertebrata</taxon>
        <taxon>Euteleostomi</taxon>
        <taxon>Mammalia</taxon>
        <taxon>Eutheria</taxon>
        <taxon>Euarchontoglires</taxon>
        <taxon>Primates</taxon>
        <taxon>Haplorrhini</taxon>
        <taxon>Catarrhini</taxon>
        <taxon>Cercopithecidae</taxon>
        <taxon>Colobinae</taxon>
        <taxon>Rhinopithecus</taxon>
    </lineage>
</organism>
<dbReference type="Ensembl" id="ENSRROT00000015540.1">
    <property type="protein sequence ID" value="ENSRROP00000003532.1"/>
    <property type="gene ID" value="ENSRROG00000013958.1"/>
</dbReference>
<accession>A0A2K6NGY8</accession>
<dbReference type="EC" id="3.6.1.7" evidence="4"/>
<evidence type="ECO:0000256" key="2">
    <source>
        <dbReference type="ARBA" id="ARBA00022801"/>
    </source>
</evidence>
<evidence type="ECO:0000256" key="1">
    <source>
        <dbReference type="ARBA" id="ARBA00005614"/>
    </source>
</evidence>
<reference evidence="7" key="2">
    <citation type="submission" date="2025-09" db="UniProtKB">
        <authorList>
            <consortium name="Ensembl"/>
        </authorList>
    </citation>
    <scope>IDENTIFICATION</scope>
</reference>
<reference evidence="7" key="1">
    <citation type="submission" date="2025-08" db="UniProtKB">
        <authorList>
            <consortium name="Ensembl"/>
        </authorList>
    </citation>
    <scope>IDENTIFICATION</scope>
</reference>
<comment type="catalytic activity">
    <reaction evidence="3 4">
        <text>an acyl phosphate + H2O = a carboxylate + phosphate + H(+)</text>
        <dbReference type="Rhea" id="RHEA:14965"/>
        <dbReference type="ChEBI" id="CHEBI:15377"/>
        <dbReference type="ChEBI" id="CHEBI:15378"/>
        <dbReference type="ChEBI" id="CHEBI:29067"/>
        <dbReference type="ChEBI" id="CHEBI:43474"/>
        <dbReference type="ChEBI" id="CHEBI:59918"/>
        <dbReference type="EC" id="3.6.1.7"/>
    </reaction>
</comment>
<evidence type="ECO:0000256" key="4">
    <source>
        <dbReference type="PROSITE-ProRule" id="PRU00520"/>
    </source>
</evidence>
<evidence type="ECO:0000313" key="8">
    <source>
        <dbReference type="Proteomes" id="UP000233200"/>
    </source>
</evidence>
<feature type="active site" evidence="4">
    <location>
        <position position="102"/>
    </location>
</feature>
<dbReference type="AlphaFoldDB" id="A0A2K6NGY8"/>
<dbReference type="STRING" id="61622.ENSRROP00000003532"/>
<dbReference type="InterPro" id="IPR020456">
    <property type="entry name" value="Acylphosphatase"/>
</dbReference>
<dbReference type="SUPFAM" id="SSF54975">
    <property type="entry name" value="Acylphosphatase/BLUF domain-like"/>
    <property type="match status" value="1"/>
</dbReference>
<dbReference type="PANTHER" id="PTHR10029">
    <property type="entry name" value="ACYLPHOSPHATASE"/>
    <property type="match status" value="1"/>
</dbReference>
<evidence type="ECO:0000256" key="3">
    <source>
        <dbReference type="ARBA" id="ARBA00047645"/>
    </source>
</evidence>
<dbReference type="Pfam" id="PF00708">
    <property type="entry name" value="Acylphosphatase"/>
    <property type="match status" value="1"/>
</dbReference>
<evidence type="ECO:0000259" key="6">
    <source>
        <dbReference type="PROSITE" id="PS51160"/>
    </source>
</evidence>
<evidence type="ECO:0000313" key="7">
    <source>
        <dbReference type="Ensembl" id="ENSRROP00000003532.1"/>
    </source>
</evidence>
<feature type="domain" description="Acylphosphatase-like" evidence="6">
    <location>
        <begin position="69"/>
        <end position="159"/>
    </location>
</feature>
<feature type="active site" evidence="4">
    <location>
        <position position="84"/>
    </location>
</feature>
<sequence length="159" mass="18351">ESKKEMRRYEVSLFYLGYFRTPNVKLSSCLGLLCCWDYSYKFLQLSVFVFGQVIIVSEEPWKENIFCSSITFIKSTICLSVCFRMYTEDEARKIGVVGWVKNTSKGTVTGQVQGPEDKVNSMKSWLSKVGSPSSRIDRTNFSNEKTISKLEYSNFSIRY</sequence>
<comment type="similarity">
    <text evidence="1 5">Belongs to the acylphosphatase family.</text>
</comment>
<dbReference type="PROSITE" id="PS51160">
    <property type="entry name" value="ACYLPHOSPHATASE_3"/>
    <property type="match status" value="1"/>
</dbReference>
<evidence type="ECO:0000256" key="5">
    <source>
        <dbReference type="RuleBase" id="RU004168"/>
    </source>
</evidence>
<dbReference type="PRINTS" id="PR00112">
    <property type="entry name" value="ACYLPHPHTASE"/>
</dbReference>
<proteinExistence type="inferred from homology"/>
<dbReference type="GeneTree" id="ENSGT00390000011103"/>
<dbReference type="PANTHER" id="PTHR10029:SF20">
    <property type="entry name" value="ACYLPHOSPHATASE-2"/>
    <property type="match status" value="1"/>
</dbReference>
<dbReference type="Proteomes" id="UP000233200">
    <property type="component" value="Unplaced"/>
</dbReference>
<dbReference type="PROSITE" id="PS00151">
    <property type="entry name" value="ACYLPHOSPHATASE_2"/>
    <property type="match status" value="1"/>
</dbReference>
<dbReference type="FunFam" id="3.30.70.100:FF:000011">
    <property type="entry name" value="Acylphosphatase"/>
    <property type="match status" value="1"/>
</dbReference>
<dbReference type="Gene3D" id="3.30.70.100">
    <property type="match status" value="1"/>
</dbReference>
<dbReference type="GO" id="GO:0003998">
    <property type="term" value="F:acylphosphatase activity"/>
    <property type="evidence" value="ECO:0007669"/>
    <property type="project" value="UniProtKB-EC"/>
</dbReference>
<protein>
    <recommendedName>
        <fullName evidence="4">acylphosphatase</fullName>
        <ecNumber evidence="4">3.6.1.7</ecNumber>
    </recommendedName>
</protein>
<dbReference type="InterPro" id="IPR017968">
    <property type="entry name" value="Acylphosphatase_CS"/>
</dbReference>
<keyword evidence="8" id="KW-1185">Reference proteome</keyword>